<evidence type="ECO:0000313" key="2">
    <source>
        <dbReference type="Proteomes" id="UP000774617"/>
    </source>
</evidence>
<proteinExistence type="predicted"/>
<protein>
    <submittedName>
        <fullName evidence="1">Uncharacterized protein</fullName>
    </submittedName>
</protein>
<accession>A0ABQ8GNY3</accession>
<evidence type="ECO:0000313" key="1">
    <source>
        <dbReference type="EMBL" id="KAH7061464.1"/>
    </source>
</evidence>
<keyword evidence="2" id="KW-1185">Reference proteome</keyword>
<dbReference type="EMBL" id="JAGTJR010000004">
    <property type="protein sequence ID" value="KAH7061464.1"/>
    <property type="molecule type" value="Genomic_DNA"/>
</dbReference>
<gene>
    <name evidence="1" type="ORF">B0J12DRAFT_296623</name>
</gene>
<sequence>MVMLHWDWPLLLTTSMILRPSPFKASLARTLLSKETILYCVYALLTIGSLNSPSVTCCTSLDSLYLISTTSLRQHAPGFTRANASYTTDIAVQSLIPERDSLFYLCSRAAVLRACVQPHIYTSVAHTWRVLPPHNPPNQNPRHLQAHSTHYWSDSLNGPLDLLIPSSWRGSQLNICSQLLVVETVSRGTYYSHL</sequence>
<name>A0ABQ8GNY3_9PEZI</name>
<dbReference type="Proteomes" id="UP000774617">
    <property type="component" value="Unassembled WGS sequence"/>
</dbReference>
<organism evidence="1 2">
    <name type="scientific">Macrophomina phaseolina</name>
    <dbReference type="NCBI Taxonomy" id="35725"/>
    <lineage>
        <taxon>Eukaryota</taxon>
        <taxon>Fungi</taxon>
        <taxon>Dikarya</taxon>
        <taxon>Ascomycota</taxon>
        <taxon>Pezizomycotina</taxon>
        <taxon>Dothideomycetes</taxon>
        <taxon>Dothideomycetes incertae sedis</taxon>
        <taxon>Botryosphaeriales</taxon>
        <taxon>Botryosphaeriaceae</taxon>
        <taxon>Macrophomina</taxon>
    </lineage>
</organism>
<comment type="caution">
    <text evidence="1">The sequence shown here is derived from an EMBL/GenBank/DDBJ whole genome shotgun (WGS) entry which is preliminary data.</text>
</comment>
<reference evidence="1 2" key="1">
    <citation type="journal article" date="2021" name="Nat. Commun.">
        <title>Genetic determinants of endophytism in the Arabidopsis root mycobiome.</title>
        <authorList>
            <person name="Mesny F."/>
            <person name="Miyauchi S."/>
            <person name="Thiergart T."/>
            <person name="Pickel B."/>
            <person name="Atanasova L."/>
            <person name="Karlsson M."/>
            <person name="Huettel B."/>
            <person name="Barry K.W."/>
            <person name="Haridas S."/>
            <person name="Chen C."/>
            <person name="Bauer D."/>
            <person name="Andreopoulos W."/>
            <person name="Pangilinan J."/>
            <person name="LaButti K."/>
            <person name="Riley R."/>
            <person name="Lipzen A."/>
            <person name="Clum A."/>
            <person name="Drula E."/>
            <person name="Henrissat B."/>
            <person name="Kohler A."/>
            <person name="Grigoriev I.V."/>
            <person name="Martin F.M."/>
            <person name="Hacquard S."/>
        </authorList>
    </citation>
    <scope>NUCLEOTIDE SEQUENCE [LARGE SCALE GENOMIC DNA]</scope>
    <source>
        <strain evidence="1 2">MPI-SDFR-AT-0080</strain>
    </source>
</reference>